<organism evidence="1 2">
    <name type="scientific">Schistosoma mansoni</name>
    <name type="common">Blood fluke</name>
    <dbReference type="NCBI Taxonomy" id="6183"/>
    <lineage>
        <taxon>Eukaryota</taxon>
        <taxon>Metazoa</taxon>
        <taxon>Spiralia</taxon>
        <taxon>Lophotrochozoa</taxon>
        <taxon>Platyhelminthes</taxon>
        <taxon>Trematoda</taxon>
        <taxon>Digenea</taxon>
        <taxon>Strigeidida</taxon>
        <taxon>Schistosomatoidea</taxon>
        <taxon>Schistosomatidae</taxon>
        <taxon>Schistosoma</taxon>
    </lineage>
</organism>
<evidence type="ECO:0000313" key="2">
    <source>
        <dbReference type="WBParaSite" id="Smp_329230.1"/>
    </source>
</evidence>
<dbReference type="WBParaSite" id="Smp_329230.1">
    <property type="protein sequence ID" value="Smp_329230.1"/>
    <property type="gene ID" value="Smp_329230"/>
</dbReference>
<proteinExistence type="predicted"/>
<dbReference type="InParanoid" id="A0A5K4F8W5"/>
<dbReference type="Proteomes" id="UP000008854">
    <property type="component" value="Unassembled WGS sequence"/>
</dbReference>
<dbReference type="AlphaFoldDB" id="A0A5K4F8W5"/>
<reference evidence="2" key="2">
    <citation type="submission" date="2019-11" db="UniProtKB">
        <authorList>
            <consortium name="WormBaseParasite"/>
        </authorList>
    </citation>
    <scope>IDENTIFICATION</scope>
    <source>
        <strain evidence="2">Puerto Rican</strain>
    </source>
</reference>
<sequence length="65" mass="7163">MLQSTKFRILHIRGSSCPITVSLFVKQMELVVQRLVADVFFCALPCGCSDMSLGHNRHALVQGAT</sequence>
<reference evidence="1" key="1">
    <citation type="journal article" date="2012" name="PLoS Negl. Trop. Dis.">
        <title>A systematically improved high quality genome and transcriptome of the human blood fluke Schistosoma mansoni.</title>
        <authorList>
            <person name="Protasio A.V."/>
            <person name="Tsai I.J."/>
            <person name="Babbage A."/>
            <person name="Nichol S."/>
            <person name="Hunt M."/>
            <person name="Aslett M.A."/>
            <person name="De Silva N."/>
            <person name="Velarde G.S."/>
            <person name="Anderson T.J."/>
            <person name="Clark R.C."/>
            <person name="Davidson C."/>
            <person name="Dillon G.P."/>
            <person name="Holroyd N.E."/>
            <person name="LoVerde P.T."/>
            <person name="Lloyd C."/>
            <person name="McQuillan J."/>
            <person name="Oliveira G."/>
            <person name="Otto T.D."/>
            <person name="Parker-Manuel S.J."/>
            <person name="Quail M.A."/>
            <person name="Wilson R.A."/>
            <person name="Zerlotini A."/>
            <person name="Dunne D.W."/>
            <person name="Berriman M."/>
        </authorList>
    </citation>
    <scope>NUCLEOTIDE SEQUENCE [LARGE SCALE GENOMIC DNA]</scope>
    <source>
        <strain evidence="1">Puerto Rican</strain>
    </source>
</reference>
<evidence type="ECO:0000313" key="1">
    <source>
        <dbReference type="Proteomes" id="UP000008854"/>
    </source>
</evidence>
<accession>A0A5K4F8W5</accession>
<keyword evidence="1" id="KW-1185">Reference proteome</keyword>
<name>A0A5K4F8W5_SCHMA</name>
<protein>
    <submittedName>
        <fullName evidence="2">Uncharacterized protein</fullName>
    </submittedName>
</protein>